<proteinExistence type="predicted"/>
<keyword evidence="1" id="KW-0949">S-adenosyl-L-methionine</keyword>
<keyword evidence="6" id="KW-0560">Oxidoreductase</keyword>
<dbReference type="Proteomes" id="UP001519308">
    <property type="component" value="Unassembled WGS sequence"/>
</dbReference>
<keyword evidence="6" id="KW-0670">Pyruvate</keyword>
<dbReference type="Gene3D" id="3.20.20.70">
    <property type="entry name" value="Aldolase class I"/>
    <property type="match status" value="1"/>
</dbReference>
<dbReference type="SFLD" id="SFLDG01099">
    <property type="entry name" value="Uncharacterised_Radical_SAM_Su"/>
    <property type="match status" value="1"/>
</dbReference>
<protein>
    <submittedName>
        <fullName evidence="6">Pyruvate formate lyase activating enzyme</fullName>
        <ecNumber evidence="6">1.97.1.4</ecNumber>
    </submittedName>
</protein>
<dbReference type="InterPro" id="IPR040085">
    <property type="entry name" value="MJ0674-like"/>
</dbReference>
<dbReference type="GO" id="GO:0043365">
    <property type="term" value="F:[formate-C-acetyltransferase]-activating enzyme activity"/>
    <property type="evidence" value="ECO:0007669"/>
    <property type="project" value="UniProtKB-EC"/>
</dbReference>
<dbReference type="RefSeq" id="WP_021281853.1">
    <property type="nucleotide sequence ID" value="NZ_JAGGLL010000016.1"/>
</dbReference>
<dbReference type="PANTHER" id="PTHR43075:SF1">
    <property type="entry name" value="FORMATE LYASE ACTIVATING ENZYME, PUTATIVE (AFU_ORTHOLOGUE AFUA_2G15630)-RELATED"/>
    <property type="match status" value="1"/>
</dbReference>
<dbReference type="InterPro" id="IPR013785">
    <property type="entry name" value="Aldolase_TIM"/>
</dbReference>
<evidence type="ECO:0000256" key="2">
    <source>
        <dbReference type="ARBA" id="ARBA00022723"/>
    </source>
</evidence>
<dbReference type="EC" id="1.97.1.4" evidence="6"/>
<keyword evidence="3" id="KW-0408">Iron</keyword>
<evidence type="ECO:0000313" key="6">
    <source>
        <dbReference type="EMBL" id="MBP2022398.1"/>
    </source>
</evidence>
<accession>A0ABS4K3Q1</accession>
<dbReference type="GO" id="GO:0016829">
    <property type="term" value="F:lyase activity"/>
    <property type="evidence" value="ECO:0007669"/>
    <property type="project" value="UniProtKB-KW"/>
</dbReference>
<dbReference type="SFLD" id="SFLDS00029">
    <property type="entry name" value="Radical_SAM"/>
    <property type="match status" value="1"/>
</dbReference>
<dbReference type="PIRSF" id="PIRSF004869">
    <property type="entry name" value="PflX_prd"/>
    <property type="match status" value="1"/>
</dbReference>
<evidence type="ECO:0000256" key="3">
    <source>
        <dbReference type="ARBA" id="ARBA00023004"/>
    </source>
</evidence>
<keyword evidence="2" id="KW-0479">Metal-binding</keyword>
<name>A0ABS4K3Q1_9CLOT</name>
<dbReference type="Pfam" id="PF04055">
    <property type="entry name" value="Radical_SAM"/>
    <property type="match status" value="1"/>
</dbReference>
<evidence type="ECO:0000256" key="4">
    <source>
        <dbReference type="ARBA" id="ARBA00023014"/>
    </source>
</evidence>
<dbReference type="PANTHER" id="PTHR43075">
    <property type="entry name" value="FORMATE LYASE ACTIVATING ENZYME, PUTATIVE (AFU_ORTHOLOGUE AFUA_2G15630)-RELATED"/>
    <property type="match status" value="1"/>
</dbReference>
<dbReference type="InterPro" id="IPR058240">
    <property type="entry name" value="rSAM_sf"/>
</dbReference>
<evidence type="ECO:0000256" key="1">
    <source>
        <dbReference type="ARBA" id="ARBA00022691"/>
    </source>
</evidence>
<keyword evidence="4" id="KW-0411">Iron-sulfur</keyword>
<dbReference type="SUPFAM" id="SSF102114">
    <property type="entry name" value="Radical SAM enzymes"/>
    <property type="match status" value="1"/>
</dbReference>
<evidence type="ECO:0000313" key="7">
    <source>
        <dbReference type="Proteomes" id="UP001519308"/>
    </source>
</evidence>
<organism evidence="6 7">
    <name type="scientific">Clostridium punense</name>
    <dbReference type="NCBI Taxonomy" id="1054297"/>
    <lineage>
        <taxon>Bacteria</taxon>
        <taxon>Bacillati</taxon>
        <taxon>Bacillota</taxon>
        <taxon>Clostridia</taxon>
        <taxon>Eubacteriales</taxon>
        <taxon>Clostridiaceae</taxon>
        <taxon>Clostridium</taxon>
    </lineage>
</organism>
<dbReference type="InterPro" id="IPR007197">
    <property type="entry name" value="rSAM"/>
</dbReference>
<comment type="caution">
    <text evidence="6">The sequence shown here is derived from an EMBL/GenBank/DDBJ whole genome shotgun (WGS) entry which is preliminary data.</text>
</comment>
<dbReference type="EMBL" id="JAGGLL010000016">
    <property type="protein sequence ID" value="MBP2022398.1"/>
    <property type="molecule type" value="Genomic_DNA"/>
</dbReference>
<keyword evidence="7" id="KW-1185">Reference proteome</keyword>
<keyword evidence="6" id="KW-0456">Lyase</keyword>
<gene>
    <name evidence="6" type="ORF">J2Z44_002219</name>
</gene>
<sequence length="304" mass="34308">MCNNTILKSLNNCNICPRNCNADRTSSKLGICKSSSTLKVAKAYPHLWEEPCISGEKGSGTVFFSNCNLNCVFCQNHEISHEAVGKDISIRRLSEIFLELQEKGCHNINLVNPSHYALQIVEGIKLGREKGLTIPIAYNSNGYEKVETLKALEGYIQIYIPDLKYFDDKYSVKYSKAPNYFSIASEAITEMVRQIGEPEFDENGIMKKGVIIRHLMLPGLLFDSKKIVDYIYKTFGDSVYLSLMNQYTPMYGAKDFPEINKPLNPKHYDSLIDHCLEIGYKNAFIQESGTSSEVYVPDFNLSGV</sequence>
<dbReference type="InterPro" id="IPR016431">
    <property type="entry name" value="Pyrv-formate_lyase-activ_prd"/>
</dbReference>
<reference evidence="6 7" key="1">
    <citation type="submission" date="2021-03" db="EMBL/GenBank/DDBJ databases">
        <title>Genomic Encyclopedia of Type Strains, Phase IV (KMG-IV): sequencing the most valuable type-strain genomes for metagenomic binning, comparative biology and taxonomic classification.</title>
        <authorList>
            <person name="Goeker M."/>
        </authorList>
    </citation>
    <scope>NUCLEOTIDE SEQUENCE [LARGE SCALE GENOMIC DNA]</scope>
    <source>
        <strain evidence="6 7">DSM 28650</strain>
    </source>
</reference>
<feature type="domain" description="Radical SAM core" evidence="5">
    <location>
        <begin position="62"/>
        <end position="196"/>
    </location>
</feature>
<dbReference type="CDD" id="cd01335">
    <property type="entry name" value="Radical_SAM"/>
    <property type="match status" value="1"/>
</dbReference>
<evidence type="ECO:0000259" key="5">
    <source>
        <dbReference type="Pfam" id="PF04055"/>
    </source>
</evidence>